<gene>
    <name evidence="9 11" type="primary">coaD</name>
    <name evidence="11" type="ORF">GCM10025883_24510</name>
</gene>
<comment type="pathway">
    <text evidence="9">Cofactor biosynthesis; coenzyme A biosynthesis; CoA from (R)-pantothenate: step 4/5.</text>
</comment>
<feature type="binding site" evidence="9">
    <location>
        <begin position="77"/>
        <end position="79"/>
    </location>
    <ligand>
        <name>ATP</name>
        <dbReference type="ChEBI" id="CHEBI:30616"/>
    </ligand>
</feature>
<dbReference type="PANTHER" id="PTHR21342:SF1">
    <property type="entry name" value="PHOSPHOPANTETHEINE ADENYLYLTRANSFERASE"/>
    <property type="match status" value="1"/>
</dbReference>
<evidence type="ECO:0000256" key="7">
    <source>
        <dbReference type="ARBA" id="ARBA00022993"/>
    </source>
</evidence>
<proteinExistence type="inferred from homology"/>
<comment type="caution">
    <text evidence="11">The sequence shown here is derived from an EMBL/GenBank/DDBJ whole genome shotgun (WGS) entry which is preliminary data.</text>
</comment>
<keyword evidence="1 9" id="KW-0963">Cytoplasm</keyword>
<name>A0ABQ6IRT0_9MICO</name>
<evidence type="ECO:0000256" key="8">
    <source>
        <dbReference type="ARBA" id="ARBA00029346"/>
    </source>
</evidence>
<keyword evidence="4 9" id="KW-0547">Nucleotide-binding</keyword>
<comment type="function">
    <text evidence="9">Reversibly transfers an adenylyl group from ATP to 4'-phosphopantetheine, yielding dephospho-CoA (dPCoA) and pyrophosphate.</text>
</comment>
<evidence type="ECO:0000256" key="6">
    <source>
        <dbReference type="ARBA" id="ARBA00022842"/>
    </source>
</evidence>
<comment type="catalytic activity">
    <reaction evidence="8 9">
        <text>(R)-4'-phosphopantetheine + ATP + H(+) = 3'-dephospho-CoA + diphosphate</text>
        <dbReference type="Rhea" id="RHEA:19801"/>
        <dbReference type="ChEBI" id="CHEBI:15378"/>
        <dbReference type="ChEBI" id="CHEBI:30616"/>
        <dbReference type="ChEBI" id="CHEBI:33019"/>
        <dbReference type="ChEBI" id="CHEBI:57328"/>
        <dbReference type="ChEBI" id="CHEBI:61723"/>
        <dbReference type="EC" id="2.7.7.3"/>
    </reaction>
</comment>
<dbReference type="CDD" id="cd02163">
    <property type="entry name" value="PPAT"/>
    <property type="match status" value="1"/>
</dbReference>
<dbReference type="InterPro" id="IPR004821">
    <property type="entry name" value="Cyt_trans-like"/>
</dbReference>
<feature type="domain" description="Cytidyltransferase-like" evidence="10">
    <location>
        <begin position="2"/>
        <end position="121"/>
    </location>
</feature>
<evidence type="ECO:0000259" key="10">
    <source>
        <dbReference type="Pfam" id="PF01467"/>
    </source>
</evidence>
<keyword evidence="6 9" id="KW-0460">Magnesium</keyword>
<evidence type="ECO:0000313" key="11">
    <source>
        <dbReference type="EMBL" id="GMA40406.1"/>
    </source>
</evidence>
<sequence length="148" mass="16149">MTLGHLDVVRRARNLYDEVVVAVLINPNKTGLFTPEERVALIEADVDDLDGVSVMTFEAQLLVDVCRTTGAGAIVKGLRGETDYAYELPMAVMNRHLAGIETLFLPSDPEFAQVSSSLLKEVARYGGDVSRFVTPAVAEALRERLGKD</sequence>
<organism evidence="11 12">
    <name type="scientific">Mobilicoccus caccae</name>
    <dbReference type="NCBI Taxonomy" id="1859295"/>
    <lineage>
        <taxon>Bacteria</taxon>
        <taxon>Bacillati</taxon>
        <taxon>Actinomycetota</taxon>
        <taxon>Actinomycetes</taxon>
        <taxon>Micrococcales</taxon>
        <taxon>Dermatophilaceae</taxon>
        <taxon>Mobilicoccus</taxon>
    </lineage>
</organism>
<dbReference type="NCBIfam" id="TIGR00125">
    <property type="entry name" value="cyt_tran_rel"/>
    <property type="match status" value="1"/>
</dbReference>
<evidence type="ECO:0000256" key="2">
    <source>
        <dbReference type="ARBA" id="ARBA00022679"/>
    </source>
</evidence>
<dbReference type="NCBIfam" id="TIGR01510">
    <property type="entry name" value="coaD_prev_kdtB"/>
    <property type="match status" value="1"/>
</dbReference>
<protein>
    <recommendedName>
        <fullName evidence="9">Phosphopantetheine adenylyltransferase</fullName>
        <ecNumber evidence="9">2.7.7.3</ecNumber>
    </recommendedName>
    <alternativeName>
        <fullName evidence="9">Dephospho-CoA pyrophosphorylase</fullName>
    </alternativeName>
    <alternativeName>
        <fullName evidence="9">Pantetheine-phosphate adenylyltransferase</fullName>
        <shortName evidence="9">PPAT</shortName>
    </alternativeName>
</protein>
<feature type="binding site" evidence="9">
    <location>
        <begin position="111"/>
        <end position="117"/>
    </location>
    <ligand>
        <name>ATP</name>
        <dbReference type="ChEBI" id="CHEBI:30616"/>
    </ligand>
</feature>
<keyword evidence="2 9" id="KW-0808">Transferase</keyword>
<dbReference type="Proteomes" id="UP001157126">
    <property type="component" value="Unassembled WGS sequence"/>
</dbReference>
<keyword evidence="5 9" id="KW-0067">ATP-binding</keyword>
<dbReference type="PANTHER" id="PTHR21342">
    <property type="entry name" value="PHOSPHOPANTETHEINE ADENYLYLTRANSFERASE"/>
    <property type="match status" value="1"/>
</dbReference>
<comment type="similarity">
    <text evidence="9">Belongs to the bacterial CoaD family.</text>
</comment>
<feature type="binding site" evidence="9">
    <location>
        <position position="76"/>
    </location>
    <ligand>
        <name>substrate</name>
    </ligand>
</feature>
<evidence type="ECO:0000256" key="9">
    <source>
        <dbReference type="HAMAP-Rule" id="MF_00151"/>
    </source>
</evidence>
<feature type="site" description="Transition state stabilizer" evidence="9">
    <location>
        <position position="5"/>
    </location>
</feature>
<reference evidence="12" key="1">
    <citation type="journal article" date="2019" name="Int. J. Syst. Evol. Microbiol.">
        <title>The Global Catalogue of Microorganisms (GCM) 10K type strain sequencing project: providing services to taxonomists for standard genome sequencing and annotation.</title>
        <authorList>
            <consortium name="The Broad Institute Genomics Platform"/>
            <consortium name="The Broad Institute Genome Sequencing Center for Infectious Disease"/>
            <person name="Wu L."/>
            <person name="Ma J."/>
        </authorList>
    </citation>
    <scope>NUCLEOTIDE SEQUENCE [LARGE SCALE GENOMIC DNA]</scope>
    <source>
        <strain evidence="12">NBRC 113072</strain>
    </source>
</reference>
<comment type="subcellular location">
    <subcellularLocation>
        <location evidence="9">Cytoplasm</location>
    </subcellularLocation>
</comment>
<keyword evidence="12" id="KW-1185">Reference proteome</keyword>
<feature type="binding site" evidence="9">
    <location>
        <position position="62"/>
    </location>
    <ligand>
        <name>substrate</name>
    </ligand>
</feature>
<dbReference type="SUPFAM" id="SSF52374">
    <property type="entry name" value="Nucleotidylyl transferase"/>
    <property type="match status" value="1"/>
</dbReference>
<dbReference type="EMBL" id="BSUO01000001">
    <property type="protein sequence ID" value="GMA40406.1"/>
    <property type="molecule type" value="Genomic_DNA"/>
</dbReference>
<dbReference type="EC" id="2.7.7.3" evidence="9"/>
<evidence type="ECO:0000256" key="3">
    <source>
        <dbReference type="ARBA" id="ARBA00022695"/>
    </source>
</evidence>
<accession>A0ABQ6IRT0</accession>
<dbReference type="Gene3D" id="3.40.50.620">
    <property type="entry name" value="HUPs"/>
    <property type="match status" value="1"/>
</dbReference>
<dbReference type="PRINTS" id="PR01020">
    <property type="entry name" value="LPSBIOSNTHSS"/>
</dbReference>
<comment type="caution">
    <text evidence="9">Lacks conserved residue(s) required for the propagation of feature annotation.</text>
</comment>
<dbReference type="Pfam" id="PF01467">
    <property type="entry name" value="CTP_transf_like"/>
    <property type="match status" value="1"/>
</dbReference>
<dbReference type="GO" id="GO:0016779">
    <property type="term" value="F:nucleotidyltransferase activity"/>
    <property type="evidence" value="ECO:0007669"/>
    <property type="project" value="UniProtKB-KW"/>
</dbReference>
<feature type="binding site" evidence="9">
    <location>
        <position position="87"/>
    </location>
    <ligand>
        <name>ATP</name>
        <dbReference type="ChEBI" id="CHEBI:30616"/>
    </ligand>
</feature>
<feature type="binding site" evidence="9">
    <location>
        <position position="29"/>
    </location>
    <ligand>
        <name>substrate</name>
    </ligand>
</feature>
<feature type="binding site" evidence="9">
    <location>
        <position position="5"/>
    </location>
    <ligand>
        <name>ATP</name>
        <dbReference type="ChEBI" id="CHEBI:30616"/>
    </ligand>
</feature>
<comment type="cofactor">
    <cofactor evidence="9">
        <name>Mg(2+)</name>
        <dbReference type="ChEBI" id="CHEBI:18420"/>
    </cofactor>
</comment>
<evidence type="ECO:0000313" key="12">
    <source>
        <dbReference type="Proteomes" id="UP001157126"/>
    </source>
</evidence>
<evidence type="ECO:0000256" key="5">
    <source>
        <dbReference type="ARBA" id="ARBA00022840"/>
    </source>
</evidence>
<evidence type="ECO:0000256" key="4">
    <source>
        <dbReference type="ARBA" id="ARBA00022741"/>
    </source>
</evidence>
<evidence type="ECO:0000256" key="1">
    <source>
        <dbReference type="ARBA" id="ARBA00022490"/>
    </source>
</evidence>
<comment type="subunit">
    <text evidence="9">Homohexamer.</text>
</comment>
<keyword evidence="7 9" id="KW-0173">Coenzyme A biosynthesis</keyword>
<dbReference type="HAMAP" id="MF_00151">
    <property type="entry name" value="PPAT_bact"/>
    <property type="match status" value="1"/>
</dbReference>
<dbReference type="InterPro" id="IPR001980">
    <property type="entry name" value="PPAT"/>
</dbReference>
<keyword evidence="3 9" id="KW-0548">Nucleotidyltransferase</keyword>
<dbReference type="InterPro" id="IPR014729">
    <property type="entry name" value="Rossmann-like_a/b/a_fold"/>
</dbReference>